<evidence type="ECO:0000313" key="1">
    <source>
        <dbReference type="EMBL" id="MBP3951573.1"/>
    </source>
</evidence>
<evidence type="ECO:0000313" key="2">
    <source>
        <dbReference type="Proteomes" id="UP000678228"/>
    </source>
</evidence>
<proteinExistence type="predicted"/>
<sequence length="104" mass="12347">MKHQEPELKAALNKLDKLLHDYPDSSKAFIPYKNYLKNFLRVKVKSINLPTSEVMAVIKHERPNITYLLKKQSKHDPTLYFLTNIEMDYEKANKKLSEMRKLLQ</sequence>
<organism evidence="1 2">
    <name type="scientific">Halalkalibacter suaedae</name>
    <dbReference type="NCBI Taxonomy" id="2822140"/>
    <lineage>
        <taxon>Bacteria</taxon>
        <taxon>Bacillati</taxon>
        <taxon>Bacillota</taxon>
        <taxon>Bacilli</taxon>
        <taxon>Bacillales</taxon>
        <taxon>Bacillaceae</taxon>
        <taxon>Halalkalibacter</taxon>
    </lineage>
</organism>
<keyword evidence="2" id="KW-1185">Reference proteome</keyword>
<comment type="caution">
    <text evidence="1">The sequence shown here is derived from an EMBL/GenBank/DDBJ whole genome shotgun (WGS) entry which is preliminary data.</text>
</comment>
<dbReference type="AlphaFoldDB" id="A0A940WWE4"/>
<dbReference type="RefSeq" id="WP_210597278.1">
    <property type="nucleotide sequence ID" value="NZ_JAGKSQ010000004.1"/>
</dbReference>
<dbReference type="Proteomes" id="UP000678228">
    <property type="component" value="Unassembled WGS sequence"/>
</dbReference>
<protein>
    <submittedName>
        <fullName evidence="1">Uncharacterized protein</fullName>
    </submittedName>
</protein>
<gene>
    <name evidence="1" type="ORF">J7W16_10535</name>
</gene>
<name>A0A940WWE4_9BACI</name>
<reference evidence="1" key="1">
    <citation type="submission" date="2021-03" db="EMBL/GenBank/DDBJ databases">
        <title>Bacillus suaedae sp. nov., isolated from Suaeda aralocaspica.</title>
        <authorList>
            <person name="Lei R.F.R."/>
        </authorList>
    </citation>
    <scope>NUCLEOTIDE SEQUENCE</scope>
    <source>
        <strain evidence="1">YZJH907-2</strain>
    </source>
</reference>
<dbReference type="EMBL" id="JAGKSQ010000004">
    <property type="protein sequence ID" value="MBP3951573.1"/>
    <property type="molecule type" value="Genomic_DNA"/>
</dbReference>
<accession>A0A940WWE4</accession>